<comment type="caution">
    <text evidence="4">The sequence shown here is derived from an EMBL/GenBank/DDBJ whole genome shotgun (WGS) entry which is preliminary data.</text>
</comment>
<reference evidence="4" key="2">
    <citation type="journal article" date="2021" name="PeerJ">
        <title>Extensive microbial diversity within the chicken gut microbiome revealed by metagenomics and culture.</title>
        <authorList>
            <person name="Gilroy R."/>
            <person name="Ravi A."/>
            <person name="Getino M."/>
            <person name="Pursley I."/>
            <person name="Horton D.L."/>
            <person name="Alikhan N.F."/>
            <person name="Baker D."/>
            <person name="Gharbi K."/>
            <person name="Hall N."/>
            <person name="Watson M."/>
            <person name="Adriaenssens E.M."/>
            <person name="Foster-Nyarko E."/>
            <person name="Jarju S."/>
            <person name="Secka A."/>
            <person name="Antonio M."/>
            <person name="Oren A."/>
            <person name="Chaudhuri R.R."/>
            <person name="La Ragione R."/>
            <person name="Hildebrand F."/>
            <person name="Pallen M.J."/>
        </authorList>
    </citation>
    <scope>NUCLEOTIDE SEQUENCE</scope>
    <source>
        <strain evidence="4">ChiSxjej1B13-7041</strain>
    </source>
</reference>
<proteinExistence type="predicted"/>
<evidence type="ECO:0000256" key="1">
    <source>
        <dbReference type="ARBA" id="ARBA00023125"/>
    </source>
</evidence>
<protein>
    <submittedName>
        <fullName evidence="4">TetR/AcrR family transcriptional regulator</fullName>
    </submittedName>
</protein>
<accession>A0A9D1EJQ7</accession>
<feature type="DNA-binding region" description="H-T-H motif" evidence="2">
    <location>
        <begin position="34"/>
        <end position="53"/>
    </location>
</feature>
<evidence type="ECO:0000259" key="3">
    <source>
        <dbReference type="PROSITE" id="PS50977"/>
    </source>
</evidence>
<dbReference type="PANTHER" id="PTHR43479">
    <property type="entry name" value="ACREF/ENVCD OPERON REPRESSOR-RELATED"/>
    <property type="match status" value="1"/>
</dbReference>
<name>A0A9D1EJQ7_9FIRM</name>
<evidence type="ECO:0000313" key="4">
    <source>
        <dbReference type="EMBL" id="HIR93275.1"/>
    </source>
</evidence>
<dbReference type="GO" id="GO:0003677">
    <property type="term" value="F:DNA binding"/>
    <property type="evidence" value="ECO:0007669"/>
    <property type="project" value="UniProtKB-UniRule"/>
</dbReference>
<keyword evidence="1 2" id="KW-0238">DNA-binding</keyword>
<dbReference type="InterPro" id="IPR001647">
    <property type="entry name" value="HTH_TetR"/>
</dbReference>
<dbReference type="AlphaFoldDB" id="A0A9D1EJQ7"/>
<evidence type="ECO:0000256" key="2">
    <source>
        <dbReference type="PROSITE-ProRule" id="PRU00335"/>
    </source>
</evidence>
<feature type="domain" description="HTH tetR-type" evidence="3">
    <location>
        <begin position="11"/>
        <end position="71"/>
    </location>
</feature>
<dbReference type="PROSITE" id="PS50977">
    <property type="entry name" value="HTH_TETR_2"/>
    <property type="match status" value="1"/>
</dbReference>
<sequence length="179" mass="21262">METKRKSQANLLARECIVKALLQLAQTKPLSSITISELTERAGVSRMTFYRNYRSKEDVFSSYLREILEDYHETDLELDMPEPYYGRRRMINCFRHGYRYRDFFDGLIQCGFGNIFLKYLTAYVISKWTREDSTTKDRYKLAAFSGQLYNLYIYWSENHYRESPQELADIVGEIYGSLP</sequence>
<evidence type="ECO:0000313" key="5">
    <source>
        <dbReference type="Proteomes" id="UP000886841"/>
    </source>
</evidence>
<dbReference type="Gene3D" id="1.10.357.10">
    <property type="entry name" value="Tetracycline Repressor, domain 2"/>
    <property type="match status" value="1"/>
</dbReference>
<dbReference type="InterPro" id="IPR050624">
    <property type="entry name" value="HTH-type_Tx_Regulator"/>
</dbReference>
<organism evidence="4 5">
    <name type="scientific">Candidatus Egerieimonas intestinavium</name>
    <dbReference type="NCBI Taxonomy" id="2840777"/>
    <lineage>
        <taxon>Bacteria</taxon>
        <taxon>Bacillati</taxon>
        <taxon>Bacillota</taxon>
        <taxon>Clostridia</taxon>
        <taxon>Lachnospirales</taxon>
        <taxon>Lachnospiraceae</taxon>
        <taxon>Lachnospiraceae incertae sedis</taxon>
        <taxon>Candidatus Egerieimonas</taxon>
    </lineage>
</organism>
<reference evidence="4" key="1">
    <citation type="submission" date="2020-10" db="EMBL/GenBank/DDBJ databases">
        <authorList>
            <person name="Gilroy R."/>
        </authorList>
    </citation>
    <scope>NUCLEOTIDE SEQUENCE</scope>
    <source>
        <strain evidence="4">ChiSxjej1B13-7041</strain>
    </source>
</reference>
<dbReference type="Proteomes" id="UP000886841">
    <property type="component" value="Unassembled WGS sequence"/>
</dbReference>
<dbReference type="PANTHER" id="PTHR43479:SF11">
    <property type="entry name" value="ACREF_ENVCD OPERON REPRESSOR-RELATED"/>
    <property type="match status" value="1"/>
</dbReference>
<gene>
    <name evidence="4" type="ORF">IAB98_07660</name>
</gene>
<dbReference type="EMBL" id="DVHU01000067">
    <property type="protein sequence ID" value="HIR93275.1"/>
    <property type="molecule type" value="Genomic_DNA"/>
</dbReference>
<dbReference type="Pfam" id="PF00440">
    <property type="entry name" value="TetR_N"/>
    <property type="match status" value="1"/>
</dbReference>
<dbReference type="SUPFAM" id="SSF46689">
    <property type="entry name" value="Homeodomain-like"/>
    <property type="match status" value="1"/>
</dbReference>
<dbReference type="InterPro" id="IPR009057">
    <property type="entry name" value="Homeodomain-like_sf"/>
</dbReference>